<proteinExistence type="predicted"/>
<dbReference type="Proteomes" id="UP001243375">
    <property type="component" value="Unassembled WGS sequence"/>
</dbReference>
<keyword evidence="2" id="KW-1185">Reference proteome</keyword>
<gene>
    <name evidence="1" type="ORF">QFC22_006002</name>
</gene>
<evidence type="ECO:0000313" key="2">
    <source>
        <dbReference type="Proteomes" id="UP001243375"/>
    </source>
</evidence>
<organism evidence="1 2">
    <name type="scientific">Naganishia vaughanmartiniae</name>
    <dbReference type="NCBI Taxonomy" id="1424756"/>
    <lineage>
        <taxon>Eukaryota</taxon>
        <taxon>Fungi</taxon>
        <taxon>Dikarya</taxon>
        <taxon>Basidiomycota</taxon>
        <taxon>Agaricomycotina</taxon>
        <taxon>Tremellomycetes</taxon>
        <taxon>Filobasidiales</taxon>
        <taxon>Filobasidiaceae</taxon>
        <taxon>Naganishia</taxon>
    </lineage>
</organism>
<evidence type="ECO:0000313" key="1">
    <source>
        <dbReference type="EMBL" id="KAJ9113693.1"/>
    </source>
</evidence>
<comment type="caution">
    <text evidence="1">The sequence shown here is derived from an EMBL/GenBank/DDBJ whole genome shotgun (WGS) entry which is preliminary data.</text>
</comment>
<name>A0ACC2WPK1_9TREE</name>
<dbReference type="EMBL" id="JASBWU010000021">
    <property type="protein sequence ID" value="KAJ9113693.1"/>
    <property type="molecule type" value="Genomic_DNA"/>
</dbReference>
<reference evidence="1" key="1">
    <citation type="submission" date="2023-04" db="EMBL/GenBank/DDBJ databases">
        <title>Draft Genome sequencing of Naganishia species isolated from polar environments using Oxford Nanopore Technology.</title>
        <authorList>
            <person name="Leo P."/>
            <person name="Venkateswaran K."/>
        </authorList>
    </citation>
    <scope>NUCLEOTIDE SEQUENCE</scope>
    <source>
        <strain evidence="1">MNA-CCFEE 5425</strain>
    </source>
</reference>
<sequence length="575" mass="63742">MCSAVAIRLVRKVAATSDAATRHRSMQASARTIKNYRHKLLEVLTGSIASKFAEHRARTLGDDVAYLDHLGWIYQDLMVVQDELSRLVPADYKIVEFWTKAIHRNVDIGLKAIATSEPEARVLLRMHGWIKEYRSSMKQLGVPQDCLQPPLLDGKHQDLIEDYVLLIVEKIDKWTVNLMHSETQDFTLRRGQPEVDEQGLYGLSYAVIMFEMMNQQVDLAADSGQGAVLARVVGEGCKVMLGTQNHWAQLLDTEYNRFINPPPTAEGEPGVPVGLEDYVMALTNDMLKSADAAEHMLGRLEPLVSAKYSSAIATALNSAIDGYLDLAKKCVTVLVGIIFNDLKPVSKQLFTSAWYHQGLVESMVATMSDYMADYEARLNPSLRDLLVQDLAVEWLAVYLNALRRVSARGLRMPAARDRMGRDIECVTAFFNQLKPPTTAAPSVIPTAEDDEAATIPELPTSASPGTDDLFILSLIHSILSASPQMIFMDYWAFATTYGPQLSFIEALLRGRDDLDKQTLTEVMEGLRRKVREEGVQEPAEPTIMVKVKNPEEGLLANLKGKAAALGATTYSALVS</sequence>
<protein>
    <submittedName>
        <fullName evidence="1">Uncharacterized protein</fullName>
    </submittedName>
</protein>
<accession>A0ACC2WPK1</accession>